<proteinExistence type="predicted"/>
<name>A0A2B7YIB7_POLH7</name>
<reference evidence="1 2" key="1">
    <citation type="submission" date="2017-10" db="EMBL/GenBank/DDBJ databases">
        <title>Comparative genomics in systemic dimorphic fungi from Ajellomycetaceae.</title>
        <authorList>
            <person name="Munoz J.F."/>
            <person name="Mcewen J.G."/>
            <person name="Clay O.K."/>
            <person name="Cuomo C.A."/>
        </authorList>
    </citation>
    <scope>NUCLEOTIDE SEQUENCE [LARGE SCALE GENOMIC DNA]</scope>
    <source>
        <strain evidence="1 2">UAMH7299</strain>
    </source>
</reference>
<dbReference type="EMBL" id="PDNA01000039">
    <property type="protein sequence ID" value="PGH20753.1"/>
    <property type="molecule type" value="Genomic_DNA"/>
</dbReference>
<gene>
    <name evidence="1" type="ORF">AJ80_03513</name>
</gene>
<evidence type="ECO:0000313" key="2">
    <source>
        <dbReference type="Proteomes" id="UP000224634"/>
    </source>
</evidence>
<sequence length="70" mass="8087">MSQRYVRLRLNDPAHPSIAKYSITGLNLSPDDDAREIFIKIVIAPRYCRSTWRLEPTINQLATAHEGYSR</sequence>
<comment type="caution">
    <text evidence="1">The sequence shown here is derived from an EMBL/GenBank/DDBJ whole genome shotgun (WGS) entry which is preliminary data.</text>
</comment>
<keyword evidence="2" id="KW-1185">Reference proteome</keyword>
<organism evidence="1 2">
    <name type="scientific">Polytolypa hystricis (strain UAMH7299)</name>
    <dbReference type="NCBI Taxonomy" id="1447883"/>
    <lineage>
        <taxon>Eukaryota</taxon>
        <taxon>Fungi</taxon>
        <taxon>Dikarya</taxon>
        <taxon>Ascomycota</taxon>
        <taxon>Pezizomycotina</taxon>
        <taxon>Eurotiomycetes</taxon>
        <taxon>Eurotiomycetidae</taxon>
        <taxon>Onygenales</taxon>
        <taxon>Onygenales incertae sedis</taxon>
        <taxon>Polytolypa</taxon>
    </lineage>
</organism>
<dbReference type="AlphaFoldDB" id="A0A2B7YIB7"/>
<dbReference type="Proteomes" id="UP000224634">
    <property type="component" value="Unassembled WGS sequence"/>
</dbReference>
<protein>
    <submittedName>
        <fullName evidence="1">Uncharacterized protein</fullName>
    </submittedName>
</protein>
<accession>A0A2B7YIB7</accession>
<evidence type="ECO:0000313" key="1">
    <source>
        <dbReference type="EMBL" id="PGH20753.1"/>
    </source>
</evidence>